<gene>
    <name evidence="1" type="ORF">B9T28_08590</name>
</gene>
<dbReference type="Proteomes" id="UP000242765">
    <property type="component" value="Unassembled WGS sequence"/>
</dbReference>
<evidence type="ECO:0000313" key="1">
    <source>
        <dbReference type="EMBL" id="OTG65507.1"/>
    </source>
</evidence>
<accession>A0A1Y3CEK1</accession>
<reference evidence="1 2" key="1">
    <citation type="submission" date="2017-04" db="EMBL/GenBank/DDBJ databases">
        <title>High diversity of culturable Acinetobacter species in natural soil and water ecosystems.</title>
        <authorList>
            <person name="Nemec A."/>
            <person name="Radolfova-Krizova L."/>
        </authorList>
    </citation>
    <scope>NUCLEOTIDE SEQUENCE [LARGE SCALE GENOMIC DNA]</scope>
    <source>
        <strain evidence="1 2">ANC 4999</strain>
    </source>
</reference>
<dbReference type="STRING" id="1977882.B9T28_08590"/>
<proteinExistence type="predicted"/>
<dbReference type="EMBL" id="NEGB01000004">
    <property type="protein sequence ID" value="OTG65507.1"/>
    <property type="molecule type" value="Genomic_DNA"/>
</dbReference>
<organism evidence="1 2">
    <name type="scientific">Acinetobacter silvestris</name>
    <dbReference type="NCBI Taxonomy" id="1977882"/>
    <lineage>
        <taxon>Bacteria</taxon>
        <taxon>Pseudomonadati</taxon>
        <taxon>Pseudomonadota</taxon>
        <taxon>Gammaproteobacteria</taxon>
        <taxon>Moraxellales</taxon>
        <taxon>Moraxellaceae</taxon>
        <taxon>Acinetobacter</taxon>
    </lineage>
</organism>
<sequence length="172" mass="19383">MTEQSPESLSDIEILDILQSMKDDELDVEAKEIIRNGGKAGRQEAHKQALVALHTSFENKFVEAVVLALGLNDGQAKKIRYKKDRIRILKVRGIDYLAIDGAETAQVLSQVAQAISREDAIVTEGLHNIFPFWKEGWPMVQFDNAYNILAEDISIHYQATLDQLISLYGSRR</sequence>
<name>A0A1Y3CEK1_9GAMM</name>
<dbReference type="OrthoDB" id="6709045at2"/>
<dbReference type="AlphaFoldDB" id="A0A1Y3CEK1"/>
<dbReference type="RefSeq" id="WP_086203570.1">
    <property type="nucleotide sequence ID" value="NZ_NEGB01000004.1"/>
</dbReference>
<comment type="caution">
    <text evidence="1">The sequence shown here is derived from an EMBL/GenBank/DDBJ whole genome shotgun (WGS) entry which is preliminary data.</text>
</comment>
<evidence type="ECO:0000313" key="2">
    <source>
        <dbReference type="Proteomes" id="UP000242765"/>
    </source>
</evidence>
<keyword evidence="2" id="KW-1185">Reference proteome</keyword>
<protein>
    <submittedName>
        <fullName evidence="1">Uncharacterized protein</fullName>
    </submittedName>
</protein>